<dbReference type="GeneID" id="1441841"/>
<dbReference type="OrthoDB" id="11851at2157"/>
<keyword evidence="7" id="KW-1185">Reference proteome</keyword>
<dbReference type="Proteomes" id="UP000001017">
    <property type="component" value="Chromosome"/>
</dbReference>
<feature type="transmembrane region" description="Helical" evidence="5">
    <location>
        <begin position="37"/>
        <end position="55"/>
    </location>
</feature>
<keyword evidence="2 5" id="KW-0812">Transmembrane</keyword>
<keyword evidence="4 5" id="KW-0472">Membrane</keyword>
<evidence type="ECO:0000256" key="5">
    <source>
        <dbReference type="SAM" id="Phobius"/>
    </source>
</evidence>
<keyword evidence="3 5" id="KW-1133">Transmembrane helix</keyword>
<dbReference type="Pfam" id="PF01040">
    <property type="entry name" value="UbiA"/>
    <property type="match status" value="1"/>
</dbReference>
<evidence type="ECO:0000256" key="3">
    <source>
        <dbReference type="ARBA" id="ARBA00022989"/>
    </source>
</evidence>
<feature type="transmembrane region" description="Helical" evidence="5">
    <location>
        <begin position="12"/>
        <end position="31"/>
    </location>
</feature>
<dbReference type="PaxDb" id="273116-14324962"/>
<name>Q97AR3_THEVO</name>
<feature type="transmembrane region" description="Helical" evidence="5">
    <location>
        <begin position="134"/>
        <end position="163"/>
    </location>
</feature>
<accession>Q97AR3</accession>
<dbReference type="CDD" id="cd13961">
    <property type="entry name" value="PT_UbiA_DGGGPS"/>
    <property type="match status" value="1"/>
</dbReference>
<evidence type="ECO:0000256" key="2">
    <source>
        <dbReference type="ARBA" id="ARBA00022692"/>
    </source>
</evidence>
<evidence type="ECO:0000256" key="1">
    <source>
        <dbReference type="ARBA" id="ARBA00004651"/>
    </source>
</evidence>
<gene>
    <name evidence="6" type="ORF">TVG0751384</name>
</gene>
<dbReference type="eggNOG" id="arCOG00476">
    <property type="taxonomic scope" value="Archaea"/>
</dbReference>
<dbReference type="AlphaFoldDB" id="Q97AR3"/>
<dbReference type="PhylomeDB" id="Q97AR3"/>
<feature type="transmembrane region" description="Helical" evidence="5">
    <location>
        <begin position="223"/>
        <end position="240"/>
    </location>
</feature>
<feature type="transmembrane region" description="Helical" evidence="5">
    <location>
        <begin position="196"/>
        <end position="217"/>
    </location>
</feature>
<evidence type="ECO:0000256" key="4">
    <source>
        <dbReference type="ARBA" id="ARBA00023136"/>
    </source>
</evidence>
<dbReference type="HOGENOM" id="CLU_073311_1_1_2"/>
<organism evidence="6 7">
    <name type="scientific">Thermoplasma volcanium (strain ATCC 51530 / DSM 4299 / JCM 9571 / NBRC 15438 / GSS1)</name>
    <dbReference type="NCBI Taxonomy" id="273116"/>
    <lineage>
        <taxon>Archaea</taxon>
        <taxon>Methanobacteriati</taxon>
        <taxon>Thermoplasmatota</taxon>
        <taxon>Thermoplasmata</taxon>
        <taxon>Thermoplasmatales</taxon>
        <taxon>Thermoplasmataceae</taxon>
        <taxon>Thermoplasma</taxon>
    </lineage>
</organism>
<evidence type="ECO:0000313" key="7">
    <source>
        <dbReference type="Proteomes" id="UP000001017"/>
    </source>
</evidence>
<comment type="subcellular location">
    <subcellularLocation>
        <location evidence="1">Cell membrane</location>
        <topology evidence="1">Multi-pass membrane protein</topology>
    </subcellularLocation>
</comment>
<dbReference type="Gene3D" id="1.10.357.140">
    <property type="entry name" value="UbiA prenyltransferase"/>
    <property type="match status" value="1"/>
</dbReference>
<dbReference type="InterPro" id="IPR000537">
    <property type="entry name" value="UbiA_prenyltransferase"/>
</dbReference>
<feature type="transmembrane region" description="Helical" evidence="5">
    <location>
        <begin position="89"/>
        <end position="122"/>
    </location>
</feature>
<dbReference type="GO" id="GO:0005886">
    <property type="term" value="C:plasma membrane"/>
    <property type="evidence" value="ECO:0007669"/>
    <property type="project" value="UniProtKB-SubCell"/>
</dbReference>
<reference evidence="6 7" key="1">
    <citation type="journal article" date="1999" name="Proc. Jpn. Acad.">
        <title>Determination of the complete genomic DNA sequence of Thermoplasma volvanium GSS1.</title>
        <authorList>
            <person name="Kawashima T."/>
            <person name="Yamamoto Y."/>
            <person name="Aramaki H."/>
            <person name="Nunoshiba T."/>
            <person name="Kawamoto T."/>
            <person name="Watanabe K."/>
            <person name="Yamazaki M."/>
            <person name="Kanehori K."/>
            <person name="Amano N."/>
            <person name="Ohya Y."/>
            <person name="Makino K."/>
            <person name="Suzuki M."/>
        </authorList>
    </citation>
    <scope>NUCLEOTIDE SEQUENCE [LARGE SCALE GENOMIC DNA]</scope>
    <source>
        <strain evidence="7">ATCC 51530 / DSM 4299 / JCM 9571 / NBRC 15438 / GSS1</strain>
    </source>
</reference>
<evidence type="ECO:0000313" key="6">
    <source>
        <dbReference type="EMBL" id="BAB59888.1"/>
    </source>
</evidence>
<dbReference type="STRING" id="273116.gene:9381536"/>
<proteinExistence type="predicted"/>
<dbReference type="PANTHER" id="PTHR42723:SF1">
    <property type="entry name" value="CHLOROPHYLL SYNTHASE, CHLOROPLASTIC"/>
    <property type="match status" value="1"/>
</dbReference>
<sequence length="269" mass="29257">MSRFSIVRPVNGFMGFISTYISAFIAIGYAVTSHLLPVTLAAFSVFLVTSGGNIINDIVDIDVDRVNHPNRPLVTGEIRVSSAKFIASAMFAVAIVLSLLISFIATGIVVLAIMLLIFYELYFKKTGLPGNTVISLLIGLIFVFGGISVSSYGKMIFLFVLAFTSNMSREIIKDVEDVNGDKDRITFPKKYGVKKALLVSDIIIGVLILVSFIPYLLKILSIYYLYVVIVADAIFILSGIFSSRNPSIGQKVSKYAMIVGMASFLAGAF</sequence>
<dbReference type="GO" id="GO:0016765">
    <property type="term" value="F:transferase activity, transferring alkyl or aryl (other than methyl) groups"/>
    <property type="evidence" value="ECO:0007669"/>
    <property type="project" value="InterPro"/>
</dbReference>
<dbReference type="KEGG" id="tvo:TVG0751384"/>
<dbReference type="EMBL" id="BA000011">
    <property type="protein sequence ID" value="BAB59888.1"/>
    <property type="molecule type" value="Genomic_DNA"/>
</dbReference>
<dbReference type="PANTHER" id="PTHR42723">
    <property type="entry name" value="CHLOROPHYLL SYNTHASE"/>
    <property type="match status" value="1"/>
</dbReference>
<dbReference type="InterPro" id="IPR050475">
    <property type="entry name" value="Prenyltransferase_related"/>
</dbReference>
<protein>
    <submittedName>
        <fullName evidence="6">4-hyroxybenzoate octaprenyltransferase</fullName>
    </submittedName>
</protein>
<dbReference type="InterPro" id="IPR044878">
    <property type="entry name" value="UbiA_sf"/>
</dbReference>
<dbReference type="RefSeq" id="WP_010916993.1">
    <property type="nucleotide sequence ID" value="NC_002689.2"/>
</dbReference>
<reference evidence="6 7" key="2">
    <citation type="journal article" date="2000" name="Proc. Natl. Acad. Sci. U.S.A.">
        <title>Archaeal adaptation to higher temperatures revealed by genomic sequence of Thermoplasma volcanium.</title>
        <authorList>
            <person name="Kawashima T."/>
            <person name="Amano N."/>
            <person name="Koike H."/>
            <person name="Makino S."/>
            <person name="Higuchi S."/>
            <person name="Kawashima-Ohya Y."/>
            <person name="Watanabe K."/>
            <person name="Yamazaki M."/>
            <person name="Kanehori K."/>
            <person name="Kawamoto T."/>
            <person name="Nunoshiba T."/>
            <person name="Yamamoto Y."/>
            <person name="Aramaki H."/>
            <person name="Makino K."/>
            <person name="Suzuki M."/>
        </authorList>
    </citation>
    <scope>NUCLEOTIDE SEQUENCE [LARGE SCALE GENOMIC DNA]</scope>
    <source>
        <strain evidence="7">ATCC 51530 / DSM 4299 / JCM 9571 / NBRC 15438 / GSS1</strain>
    </source>
</reference>